<dbReference type="CDD" id="cd18914">
    <property type="entry name" value="bHLH_AtORG2_like"/>
    <property type="match status" value="1"/>
</dbReference>
<dbReference type="PANTHER" id="PTHR13935:SF106">
    <property type="entry name" value="ACHAETE-SCUTE COMPLEX PROTEIN T5-RELATED"/>
    <property type="match status" value="1"/>
</dbReference>
<dbReference type="GO" id="GO:0046983">
    <property type="term" value="F:protein dimerization activity"/>
    <property type="evidence" value="ECO:0007669"/>
    <property type="project" value="InterPro"/>
</dbReference>
<protein>
    <recommendedName>
        <fullName evidence="6">BHLH domain-containing protein</fullName>
    </recommendedName>
</protein>
<dbReference type="GO" id="GO:0000977">
    <property type="term" value="F:RNA polymerase II transcription regulatory region sequence-specific DNA binding"/>
    <property type="evidence" value="ECO:0007669"/>
    <property type="project" value="TreeGrafter"/>
</dbReference>
<dbReference type="EMBL" id="KV020398">
    <property type="protein sequence ID" value="KZV14558.1"/>
    <property type="molecule type" value="Genomic_DNA"/>
</dbReference>
<dbReference type="OrthoDB" id="1935281at2759"/>
<dbReference type="Gene3D" id="4.10.280.10">
    <property type="entry name" value="Helix-loop-helix DNA-binding domain"/>
    <property type="match status" value="1"/>
</dbReference>
<keyword evidence="5" id="KW-0539">Nucleus</keyword>
<evidence type="ECO:0000313" key="7">
    <source>
        <dbReference type="EMBL" id="KZV14558.1"/>
    </source>
</evidence>
<dbReference type="Proteomes" id="UP000250235">
    <property type="component" value="Unassembled WGS sequence"/>
</dbReference>
<dbReference type="SUPFAM" id="SSF47459">
    <property type="entry name" value="HLH, helix-loop-helix DNA-binding domain"/>
    <property type="match status" value="1"/>
</dbReference>
<dbReference type="GO" id="GO:0000981">
    <property type="term" value="F:DNA-binding transcription factor activity, RNA polymerase II-specific"/>
    <property type="evidence" value="ECO:0007669"/>
    <property type="project" value="TreeGrafter"/>
</dbReference>
<sequence>MFPLQPSGELVFVAPSSHPDEVILHNQIANHALPDNNNIKETRRKRIDECNTKRVLHRETERQRRQEMANLYASLRTLLPLEYIKGKRSVSDHMQEAVNYIKHMQKRIQELKMRREKRSNFSGTKIGSSNSDEKSVNFVEVTQGRDGVEILISSGCNSFGLGPGLSGVLQELQASGLNVVSCLSTKENDRRFLHRIHAELVDDVKHIEIPVMQERLIHLIN</sequence>
<evidence type="ECO:0000256" key="5">
    <source>
        <dbReference type="ARBA" id="ARBA00023242"/>
    </source>
</evidence>
<evidence type="ECO:0000256" key="1">
    <source>
        <dbReference type="ARBA" id="ARBA00004123"/>
    </source>
</evidence>
<dbReference type="InterPro" id="IPR011598">
    <property type="entry name" value="bHLH_dom"/>
</dbReference>
<keyword evidence="3" id="KW-0238">DNA-binding</keyword>
<reference evidence="7 8" key="1">
    <citation type="journal article" date="2015" name="Proc. Natl. Acad. Sci. U.S.A.">
        <title>The resurrection genome of Boea hygrometrica: A blueprint for survival of dehydration.</title>
        <authorList>
            <person name="Xiao L."/>
            <person name="Yang G."/>
            <person name="Zhang L."/>
            <person name="Yang X."/>
            <person name="Zhao S."/>
            <person name="Ji Z."/>
            <person name="Zhou Q."/>
            <person name="Hu M."/>
            <person name="Wang Y."/>
            <person name="Chen M."/>
            <person name="Xu Y."/>
            <person name="Jin H."/>
            <person name="Xiao X."/>
            <person name="Hu G."/>
            <person name="Bao F."/>
            <person name="Hu Y."/>
            <person name="Wan P."/>
            <person name="Li L."/>
            <person name="Deng X."/>
            <person name="Kuang T."/>
            <person name="Xiang C."/>
            <person name="Zhu J.K."/>
            <person name="Oliver M.J."/>
            <person name="He Y."/>
        </authorList>
    </citation>
    <scope>NUCLEOTIDE SEQUENCE [LARGE SCALE GENOMIC DNA]</scope>
    <source>
        <strain evidence="8">cv. XS01</strain>
    </source>
</reference>
<dbReference type="AlphaFoldDB" id="A0A2Z6ZZ10"/>
<dbReference type="GO" id="GO:0090575">
    <property type="term" value="C:RNA polymerase II transcription regulator complex"/>
    <property type="evidence" value="ECO:0007669"/>
    <property type="project" value="TreeGrafter"/>
</dbReference>
<dbReference type="PANTHER" id="PTHR13935">
    <property type="entry name" value="ACHAETE-SCUTE TRANSCRIPTION FACTOR-RELATED"/>
    <property type="match status" value="1"/>
</dbReference>
<dbReference type="Pfam" id="PF00010">
    <property type="entry name" value="HLH"/>
    <property type="match status" value="1"/>
</dbReference>
<evidence type="ECO:0000313" key="8">
    <source>
        <dbReference type="Proteomes" id="UP000250235"/>
    </source>
</evidence>
<accession>A0A2Z6ZZ10</accession>
<feature type="domain" description="BHLH" evidence="6">
    <location>
        <begin position="52"/>
        <end position="104"/>
    </location>
</feature>
<keyword evidence="8" id="KW-1185">Reference proteome</keyword>
<gene>
    <name evidence="7" type="ORF">F511_41725</name>
</gene>
<evidence type="ECO:0000259" key="6">
    <source>
        <dbReference type="PROSITE" id="PS50888"/>
    </source>
</evidence>
<proteinExistence type="predicted"/>
<evidence type="ECO:0000256" key="4">
    <source>
        <dbReference type="ARBA" id="ARBA00023163"/>
    </source>
</evidence>
<dbReference type="InterPro" id="IPR036638">
    <property type="entry name" value="HLH_DNA-bd_sf"/>
</dbReference>
<keyword evidence="2" id="KW-0805">Transcription regulation</keyword>
<comment type="subcellular location">
    <subcellularLocation>
        <location evidence="1">Nucleus</location>
    </subcellularLocation>
</comment>
<evidence type="ECO:0000256" key="2">
    <source>
        <dbReference type="ARBA" id="ARBA00023015"/>
    </source>
</evidence>
<organism evidence="7 8">
    <name type="scientific">Dorcoceras hygrometricum</name>
    <dbReference type="NCBI Taxonomy" id="472368"/>
    <lineage>
        <taxon>Eukaryota</taxon>
        <taxon>Viridiplantae</taxon>
        <taxon>Streptophyta</taxon>
        <taxon>Embryophyta</taxon>
        <taxon>Tracheophyta</taxon>
        <taxon>Spermatophyta</taxon>
        <taxon>Magnoliopsida</taxon>
        <taxon>eudicotyledons</taxon>
        <taxon>Gunneridae</taxon>
        <taxon>Pentapetalae</taxon>
        <taxon>asterids</taxon>
        <taxon>lamiids</taxon>
        <taxon>Lamiales</taxon>
        <taxon>Gesneriaceae</taxon>
        <taxon>Didymocarpoideae</taxon>
        <taxon>Trichosporeae</taxon>
        <taxon>Loxocarpinae</taxon>
        <taxon>Dorcoceras</taxon>
    </lineage>
</organism>
<dbReference type="SMART" id="SM00353">
    <property type="entry name" value="HLH"/>
    <property type="match status" value="1"/>
</dbReference>
<dbReference type="PROSITE" id="PS50888">
    <property type="entry name" value="BHLH"/>
    <property type="match status" value="1"/>
</dbReference>
<evidence type="ECO:0000256" key="3">
    <source>
        <dbReference type="ARBA" id="ARBA00023125"/>
    </source>
</evidence>
<name>A0A2Z6ZZ10_9LAMI</name>
<keyword evidence="4" id="KW-0804">Transcription</keyword>
<dbReference type="InterPro" id="IPR015660">
    <property type="entry name" value="MASH1/Ascl1a-like"/>
</dbReference>